<dbReference type="InterPro" id="IPR027417">
    <property type="entry name" value="P-loop_NTPase"/>
</dbReference>
<organism evidence="2 3">
    <name type="scientific">Natronoglycomyces albus</name>
    <dbReference type="NCBI Taxonomy" id="2811108"/>
    <lineage>
        <taxon>Bacteria</taxon>
        <taxon>Bacillati</taxon>
        <taxon>Actinomycetota</taxon>
        <taxon>Actinomycetes</taxon>
        <taxon>Glycomycetales</taxon>
        <taxon>Glycomycetaceae</taxon>
        <taxon>Natronoglycomyces</taxon>
    </lineage>
</organism>
<dbReference type="AlphaFoldDB" id="A0A895XUS9"/>
<accession>A0A895XUS9</accession>
<keyword evidence="2" id="KW-0614">Plasmid</keyword>
<gene>
    <name evidence="2" type="ORF">JQS30_16790</name>
</gene>
<dbReference type="SUPFAM" id="SSF52540">
    <property type="entry name" value="P-loop containing nucleoside triphosphate hydrolases"/>
    <property type="match status" value="1"/>
</dbReference>
<evidence type="ECO:0000313" key="3">
    <source>
        <dbReference type="Proteomes" id="UP000662939"/>
    </source>
</evidence>
<dbReference type="RefSeq" id="WP_213173130.1">
    <property type="nucleotide sequence ID" value="NZ_CP070497.1"/>
</dbReference>
<dbReference type="Pfam" id="PF01656">
    <property type="entry name" value="CbiA"/>
    <property type="match status" value="1"/>
</dbReference>
<evidence type="ECO:0000313" key="2">
    <source>
        <dbReference type="EMBL" id="QSB07135.1"/>
    </source>
</evidence>
<evidence type="ECO:0000259" key="1">
    <source>
        <dbReference type="Pfam" id="PF01656"/>
    </source>
</evidence>
<protein>
    <submittedName>
        <fullName evidence="2">ParA family protein</fullName>
    </submittedName>
</protein>
<geneLocation type="plasmid" evidence="2 3">
    <name>p2</name>
</geneLocation>
<dbReference type="PIRSF" id="PIRSF009320">
    <property type="entry name" value="Nuc_binding_HP_1000"/>
    <property type="match status" value="1"/>
</dbReference>
<proteinExistence type="predicted"/>
<keyword evidence="3" id="KW-1185">Reference proteome</keyword>
<reference evidence="2" key="1">
    <citation type="submission" date="2021-02" db="EMBL/GenBank/DDBJ databases">
        <title>Natronoglycomyces albus gen. nov., sp. nov, a haloalkaliphilic actinobacterium from a soda solonchak soil.</title>
        <authorList>
            <person name="Sorokin D.Y."/>
            <person name="Khijniak T.V."/>
            <person name="Zakharycheva A.P."/>
            <person name="Boueva O.V."/>
            <person name="Ariskina E.V."/>
            <person name="Hahnke R.L."/>
            <person name="Bunk B."/>
            <person name="Sproer C."/>
            <person name="Schumann P."/>
            <person name="Evtushenko L.I."/>
            <person name="Kublanov I.V."/>
        </authorList>
    </citation>
    <scope>NUCLEOTIDE SEQUENCE</scope>
    <source>
        <strain evidence="2">DSM 106290</strain>
        <plasmid evidence="2">p2</plasmid>
    </source>
</reference>
<sequence>MNSSPRVVALINLKGGTSKTTSSVYLADALREAGFRVTMVDADPQGSALRWQGLADLPVPVMGMPTPTLHRQIWRVIDPAGVDIVVIDSPPLEEQMGIVASILRVATDVIVPMAPTMMELDRINPVWNALADAQGSRDTDPNVWVLLNRTVANAASTNTIRGLLEEQHKPVFETTIPRLEAYAQAFGSSVPASDADGHYLDVAAELLDAWKQN</sequence>
<name>A0A895XUS9_9ACTN</name>
<dbReference type="PANTHER" id="PTHR13696:SF99">
    <property type="entry name" value="COBYRINIC ACID AC-DIAMIDE SYNTHASE"/>
    <property type="match status" value="1"/>
</dbReference>
<dbReference type="InterPro" id="IPR050678">
    <property type="entry name" value="DNA_Partitioning_ATPase"/>
</dbReference>
<dbReference type="Gene3D" id="3.40.50.300">
    <property type="entry name" value="P-loop containing nucleotide triphosphate hydrolases"/>
    <property type="match status" value="1"/>
</dbReference>
<feature type="domain" description="CobQ/CobB/MinD/ParA nucleotide binding" evidence="1">
    <location>
        <begin position="8"/>
        <end position="187"/>
    </location>
</feature>
<dbReference type="KEGG" id="nav:JQS30_16790"/>
<dbReference type="EMBL" id="CP070497">
    <property type="protein sequence ID" value="QSB07135.1"/>
    <property type="molecule type" value="Genomic_DNA"/>
</dbReference>
<dbReference type="PANTHER" id="PTHR13696">
    <property type="entry name" value="P-LOOP CONTAINING NUCLEOSIDE TRIPHOSPHATE HYDROLASE"/>
    <property type="match status" value="1"/>
</dbReference>
<dbReference type="InterPro" id="IPR002586">
    <property type="entry name" value="CobQ/CobB/MinD/ParA_Nub-bd_dom"/>
</dbReference>
<dbReference type="CDD" id="cd02042">
    <property type="entry name" value="ParAB_family"/>
    <property type="match status" value="1"/>
</dbReference>
<dbReference type="Proteomes" id="UP000662939">
    <property type="component" value="Plasmid p2"/>
</dbReference>